<gene>
    <name evidence="6" type="primary">mreC</name>
    <name evidence="6" type="ORF">GCM10022408_22810</name>
</gene>
<feature type="domain" description="Rod shape-determining protein MreC beta-barrel core" evidence="5">
    <location>
        <begin position="136"/>
        <end position="283"/>
    </location>
</feature>
<evidence type="ECO:0000259" key="5">
    <source>
        <dbReference type="Pfam" id="PF04085"/>
    </source>
</evidence>
<dbReference type="NCBIfam" id="NF010532">
    <property type="entry name" value="PRK13922.9-3"/>
    <property type="match status" value="1"/>
</dbReference>
<comment type="similarity">
    <text evidence="1">Belongs to the MreC family.</text>
</comment>
<name>A0ABP7SD14_9BACT</name>
<keyword evidence="7" id="KW-1185">Reference proteome</keyword>
<dbReference type="RefSeq" id="WP_345073135.1">
    <property type="nucleotide sequence ID" value="NZ_BAABDJ010000022.1"/>
</dbReference>
<keyword evidence="3" id="KW-0133">Cell shape</keyword>
<dbReference type="InterPro" id="IPR007221">
    <property type="entry name" value="MreC"/>
</dbReference>
<protein>
    <recommendedName>
        <fullName evidence="2">Cell shape-determining protein MreC</fullName>
    </recommendedName>
    <alternativeName>
        <fullName evidence="4">Cell shape protein MreC</fullName>
    </alternativeName>
</protein>
<dbReference type="InterPro" id="IPR055342">
    <property type="entry name" value="MreC_beta-barrel_core"/>
</dbReference>
<comment type="caution">
    <text evidence="6">The sequence shown here is derived from an EMBL/GenBank/DDBJ whole genome shotgun (WGS) entry which is preliminary data.</text>
</comment>
<evidence type="ECO:0000256" key="1">
    <source>
        <dbReference type="ARBA" id="ARBA00009369"/>
    </source>
</evidence>
<dbReference type="Gene3D" id="2.40.10.340">
    <property type="entry name" value="Rod shape-determining protein MreC, domain 1"/>
    <property type="match status" value="1"/>
</dbReference>
<dbReference type="Pfam" id="PF04085">
    <property type="entry name" value="MreC"/>
    <property type="match status" value="1"/>
</dbReference>
<evidence type="ECO:0000256" key="4">
    <source>
        <dbReference type="ARBA" id="ARBA00032089"/>
    </source>
</evidence>
<reference evidence="7" key="1">
    <citation type="journal article" date="2019" name="Int. J. Syst. Evol. Microbiol.">
        <title>The Global Catalogue of Microorganisms (GCM) 10K type strain sequencing project: providing services to taxonomists for standard genome sequencing and annotation.</title>
        <authorList>
            <consortium name="The Broad Institute Genomics Platform"/>
            <consortium name="The Broad Institute Genome Sequencing Center for Infectious Disease"/>
            <person name="Wu L."/>
            <person name="Ma J."/>
        </authorList>
    </citation>
    <scope>NUCLEOTIDE SEQUENCE [LARGE SCALE GENOMIC DNA]</scope>
    <source>
        <strain evidence="7">JCM 17224</strain>
    </source>
</reference>
<evidence type="ECO:0000256" key="3">
    <source>
        <dbReference type="ARBA" id="ARBA00022960"/>
    </source>
</evidence>
<accession>A0ABP7SD14</accession>
<dbReference type="PANTHER" id="PTHR34138">
    <property type="entry name" value="CELL SHAPE-DETERMINING PROTEIN MREC"/>
    <property type="match status" value="1"/>
</dbReference>
<dbReference type="Gene3D" id="2.40.10.350">
    <property type="entry name" value="Rod shape-determining protein MreC, domain 2"/>
    <property type="match status" value="1"/>
</dbReference>
<evidence type="ECO:0000313" key="7">
    <source>
        <dbReference type="Proteomes" id="UP001500567"/>
    </source>
</evidence>
<dbReference type="InterPro" id="IPR042177">
    <property type="entry name" value="Cell/Rod_1"/>
</dbReference>
<dbReference type="EMBL" id="BAABDJ010000022">
    <property type="protein sequence ID" value="GAA4010040.1"/>
    <property type="molecule type" value="Genomic_DNA"/>
</dbReference>
<proteinExistence type="inferred from homology"/>
<dbReference type="PANTHER" id="PTHR34138:SF1">
    <property type="entry name" value="CELL SHAPE-DETERMINING PROTEIN MREC"/>
    <property type="match status" value="1"/>
</dbReference>
<evidence type="ECO:0000256" key="2">
    <source>
        <dbReference type="ARBA" id="ARBA00013855"/>
    </source>
</evidence>
<dbReference type="InterPro" id="IPR042175">
    <property type="entry name" value="Cell/Rod_MreC_2"/>
</dbReference>
<dbReference type="Proteomes" id="UP001500567">
    <property type="component" value="Unassembled WGS sequence"/>
</dbReference>
<organism evidence="6 7">
    <name type="scientific">Hymenobacter fastidiosus</name>
    <dbReference type="NCBI Taxonomy" id="486264"/>
    <lineage>
        <taxon>Bacteria</taxon>
        <taxon>Pseudomonadati</taxon>
        <taxon>Bacteroidota</taxon>
        <taxon>Cytophagia</taxon>
        <taxon>Cytophagales</taxon>
        <taxon>Hymenobacteraceae</taxon>
        <taxon>Hymenobacter</taxon>
    </lineage>
</organism>
<evidence type="ECO:0000313" key="6">
    <source>
        <dbReference type="EMBL" id="GAA4010040.1"/>
    </source>
</evidence>
<sequence length="309" mass="34217">MRNLFTFLFRYRGMLVFGLLEVLSLTLLVRNSSYHGAAFFNSSNAYVGQVLDLRTRIYGYFRLVQVNQELVAENAALRQQLYPADTTNRVAAVLPVSPDSAAQARLLLSARPDSLLLGFRQIPAHDPGYPLIPARVINNSLRNVDNYLTLNVGTRDGVKPGMGVLAAAGVVGRVKVTSEHYATVTSVLHSKTSISAKIQRDGTFGSIRWLGDDPTHALLDYIPRQNKLVRGDTVVTSGYNAIFPEGVRIGTIDSFVKEADKNFWTVRVRLAVDFTKLTYVYVVTSRPKMERDTVEARAGVKPEGEEGRP</sequence>